<feature type="compositionally biased region" description="Basic and acidic residues" evidence="1">
    <location>
        <begin position="254"/>
        <end position="279"/>
    </location>
</feature>
<evidence type="ECO:0000256" key="1">
    <source>
        <dbReference type="SAM" id="MobiDB-lite"/>
    </source>
</evidence>
<keyword evidence="3" id="KW-1185">Reference proteome</keyword>
<feature type="compositionally biased region" description="Basic and acidic residues" evidence="1">
    <location>
        <begin position="290"/>
        <end position="305"/>
    </location>
</feature>
<dbReference type="EMBL" id="JBICBT010000478">
    <property type="protein sequence ID" value="KAL3112283.1"/>
    <property type="molecule type" value="Genomic_DNA"/>
</dbReference>
<protein>
    <submittedName>
        <fullName evidence="2">Uncharacterized protein</fullName>
    </submittedName>
</protein>
<feature type="compositionally biased region" description="Basic and acidic residues" evidence="1">
    <location>
        <begin position="313"/>
        <end position="323"/>
    </location>
</feature>
<evidence type="ECO:0000313" key="2">
    <source>
        <dbReference type="EMBL" id="KAL3112283.1"/>
    </source>
</evidence>
<name>A0ABD2LAL1_9BILA</name>
<accession>A0ABD2LAL1</accession>
<feature type="region of interest" description="Disordered" evidence="1">
    <location>
        <begin position="168"/>
        <end position="329"/>
    </location>
</feature>
<feature type="compositionally biased region" description="Basic and acidic residues" evidence="1">
    <location>
        <begin position="219"/>
        <end position="247"/>
    </location>
</feature>
<organism evidence="2 3">
    <name type="scientific">Heterodera trifolii</name>
    <dbReference type="NCBI Taxonomy" id="157864"/>
    <lineage>
        <taxon>Eukaryota</taxon>
        <taxon>Metazoa</taxon>
        <taxon>Ecdysozoa</taxon>
        <taxon>Nematoda</taxon>
        <taxon>Chromadorea</taxon>
        <taxon>Rhabditida</taxon>
        <taxon>Tylenchina</taxon>
        <taxon>Tylenchomorpha</taxon>
        <taxon>Tylenchoidea</taxon>
        <taxon>Heteroderidae</taxon>
        <taxon>Heteroderinae</taxon>
        <taxon>Heterodera</taxon>
    </lineage>
</organism>
<feature type="compositionally biased region" description="Pro residues" evidence="1">
    <location>
        <begin position="168"/>
        <end position="185"/>
    </location>
</feature>
<dbReference type="Proteomes" id="UP001620626">
    <property type="component" value="Unassembled WGS sequence"/>
</dbReference>
<evidence type="ECO:0000313" key="3">
    <source>
        <dbReference type="Proteomes" id="UP001620626"/>
    </source>
</evidence>
<sequence length="365" mass="41496">MNSLPANRPTAPLPLFQSIPPRIALPIPPPNFPINSAHQPIPLFCPPPSFPNCLPNHHQSRSASHQIFQSILPINQFHSSVLLRGPPIPINSAHQPIPFFCPTPPSFPNYLPHYQPFPIVCPPRPSFPNHSPHHQPIPIGCSPSLLPFNSPRHFFPMPLHAPASFPRPPLQTFFPRPPPPLPCPQPFSTSNQQFSNVCPTPLISRPLAPINSPPSKKRQIIEDRAERERCGTYRSRHHDERRPDKRHYGVFADRNGRRAEYRASSRRRTEEKNKCDRDRRSRKVRPIGNSEDKNKSDHNLDERSRKVGPIGNSEDKNKSDHNQDGSQNDLMKMCIEKYTAPGTEDKETEKNGIKLLPFDALFFCC</sequence>
<gene>
    <name evidence="2" type="ORF">niasHT_013302</name>
</gene>
<dbReference type="AlphaFoldDB" id="A0ABD2LAL1"/>
<proteinExistence type="predicted"/>
<reference evidence="2 3" key="1">
    <citation type="submission" date="2024-10" db="EMBL/GenBank/DDBJ databases">
        <authorList>
            <person name="Kim D."/>
        </authorList>
    </citation>
    <scope>NUCLEOTIDE SEQUENCE [LARGE SCALE GENOMIC DNA]</scope>
    <source>
        <strain evidence="2">BH-2024</strain>
    </source>
</reference>
<comment type="caution">
    <text evidence="2">The sequence shown here is derived from an EMBL/GenBank/DDBJ whole genome shotgun (WGS) entry which is preliminary data.</text>
</comment>